<feature type="domain" description="HTH cro/C1-type" evidence="5">
    <location>
        <begin position="10"/>
        <end position="44"/>
    </location>
</feature>
<keyword evidence="7" id="KW-1185">Reference proteome</keyword>
<dbReference type="STRING" id="1120996.SAMN02746066_03464"/>
<dbReference type="Gene3D" id="1.10.260.40">
    <property type="entry name" value="lambda repressor-like DNA-binding domains"/>
    <property type="match status" value="1"/>
</dbReference>
<dbReference type="InterPro" id="IPR000843">
    <property type="entry name" value="HTH_LacI"/>
</dbReference>
<feature type="domain" description="HTH lacI-type" evidence="4">
    <location>
        <begin position="14"/>
        <end position="68"/>
    </location>
</feature>
<dbReference type="RefSeq" id="WP_073289660.1">
    <property type="nucleotide sequence ID" value="NZ_FRCP01000018.1"/>
</dbReference>
<evidence type="ECO:0000256" key="2">
    <source>
        <dbReference type="ARBA" id="ARBA00023125"/>
    </source>
</evidence>
<dbReference type="EMBL" id="FRCP01000018">
    <property type="protein sequence ID" value="SHM82632.1"/>
    <property type="molecule type" value="Genomic_DNA"/>
</dbReference>
<dbReference type="AlphaFoldDB" id="A0A1M7LXT7"/>
<evidence type="ECO:0000256" key="1">
    <source>
        <dbReference type="ARBA" id="ARBA00023015"/>
    </source>
</evidence>
<dbReference type="SUPFAM" id="SSF47413">
    <property type="entry name" value="lambda repressor-like DNA-binding domains"/>
    <property type="match status" value="1"/>
</dbReference>
<dbReference type="Pfam" id="PF13377">
    <property type="entry name" value="Peripla_BP_3"/>
    <property type="match status" value="1"/>
</dbReference>
<keyword evidence="3" id="KW-0804">Transcription</keyword>
<organism evidence="6 7">
    <name type="scientific">Anaerosporobacter mobilis DSM 15930</name>
    <dbReference type="NCBI Taxonomy" id="1120996"/>
    <lineage>
        <taxon>Bacteria</taxon>
        <taxon>Bacillati</taxon>
        <taxon>Bacillota</taxon>
        <taxon>Clostridia</taxon>
        <taxon>Lachnospirales</taxon>
        <taxon>Lachnospiraceae</taxon>
        <taxon>Anaerosporobacter</taxon>
    </lineage>
</organism>
<evidence type="ECO:0000313" key="7">
    <source>
        <dbReference type="Proteomes" id="UP000184038"/>
    </source>
</evidence>
<dbReference type="Gene3D" id="3.40.50.2300">
    <property type="match status" value="2"/>
</dbReference>
<dbReference type="OrthoDB" id="4810at2"/>
<dbReference type="Proteomes" id="UP000184038">
    <property type="component" value="Unassembled WGS sequence"/>
</dbReference>
<keyword evidence="2" id="KW-0238">DNA-binding</keyword>
<dbReference type="InterPro" id="IPR046335">
    <property type="entry name" value="LacI/GalR-like_sensor"/>
</dbReference>
<dbReference type="SUPFAM" id="SSF53822">
    <property type="entry name" value="Periplasmic binding protein-like I"/>
    <property type="match status" value="1"/>
</dbReference>
<dbReference type="GO" id="GO:0003700">
    <property type="term" value="F:DNA-binding transcription factor activity"/>
    <property type="evidence" value="ECO:0007669"/>
    <property type="project" value="TreeGrafter"/>
</dbReference>
<dbReference type="InterPro" id="IPR001387">
    <property type="entry name" value="Cro/C1-type_HTH"/>
</dbReference>
<dbReference type="CDD" id="cd01392">
    <property type="entry name" value="HTH_LacI"/>
    <property type="match status" value="1"/>
</dbReference>
<dbReference type="SMART" id="SM00354">
    <property type="entry name" value="HTH_LACI"/>
    <property type="match status" value="1"/>
</dbReference>
<accession>A0A1M7LXT7</accession>
<evidence type="ECO:0000256" key="3">
    <source>
        <dbReference type="ARBA" id="ARBA00023163"/>
    </source>
</evidence>
<dbReference type="PROSITE" id="PS50943">
    <property type="entry name" value="HTH_CROC1"/>
    <property type="match status" value="1"/>
</dbReference>
<gene>
    <name evidence="6" type="ORF">SAMN02746066_03464</name>
</gene>
<name>A0A1M7LXT7_9FIRM</name>
<dbReference type="PANTHER" id="PTHR30146:SF109">
    <property type="entry name" value="HTH-TYPE TRANSCRIPTIONAL REGULATOR GALS"/>
    <property type="match status" value="1"/>
</dbReference>
<evidence type="ECO:0000259" key="5">
    <source>
        <dbReference type="PROSITE" id="PS50943"/>
    </source>
</evidence>
<reference evidence="6 7" key="1">
    <citation type="submission" date="2016-11" db="EMBL/GenBank/DDBJ databases">
        <authorList>
            <person name="Jaros S."/>
            <person name="Januszkiewicz K."/>
            <person name="Wedrychowicz H."/>
        </authorList>
    </citation>
    <scope>NUCLEOTIDE SEQUENCE [LARGE SCALE GENOMIC DNA]</scope>
    <source>
        <strain evidence="6 7">DSM 15930</strain>
    </source>
</reference>
<proteinExistence type="predicted"/>
<dbReference type="PANTHER" id="PTHR30146">
    <property type="entry name" value="LACI-RELATED TRANSCRIPTIONAL REPRESSOR"/>
    <property type="match status" value="1"/>
</dbReference>
<keyword evidence="1" id="KW-0805">Transcription regulation</keyword>
<evidence type="ECO:0000313" key="6">
    <source>
        <dbReference type="EMBL" id="SHM82632.1"/>
    </source>
</evidence>
<dbReference type="Pfam" id="PF00356">
    <property type="entry name" value="LacI"/>
    <property type="match status" value="1"/>
</dbReference>
<sequence length="341" mass="38147">MNERNWGKENNNKITIDDIAKELGVSKTTISRAISGKGRISATTRKRVLSFCEECGYKPNMIARGLAESKTYNIGVVLPNDSDLNEIPFFQVCLLGIIEMATSYEYDVVVSTVGADDITKLVRLVENQKVDGFILTRTRIHDAQVEYLSKHKVPFVVVGTSESSGVIQIDNHHVEACREMTSLLIMQKMKRLSFIGNNSTHIVSRMRYQGFIEGCELNQISPRSDCIYLDCNTRLMVEQAVDDILHKRIDCIVCMDDKICSQVLLKLATEHVKIPRDMKVASFYGSLFLASHNPPITTLEFDVKALGNAACKVLIDALSGVEVQQKTLLGYDINFKASTKK</sequence>
<dbReference type="GO" id="GO:0000976">
    <property type="term" value="F:transcription cis-regulatory region binding"/>
    <property type="evidence" value="ECO:0007669"/>
    <property type="project" value="TreeGrafter"/>
</dbReference>
<dbReference type="InterPro" id="IPR028082">
    <property type="entry name" value="Peripla_BP_I"/>
</dbReference>
<dbReference type="InterPro" id="IPR010982">
    <property type="entry name" value="Lambda_DNA-bd_dom_sf"/>
</dbReference>
<evidence type="ECO:0000259" key="4">
    <source>
        <dbReference type="PROSITE" id="PS50932"/>
    </source>
</evidence>
<protein>
    <submittedName>
        <fullName evidence="6">Transcriptional regulator, LacI family</fullName>
    </submittedName>
</protein>
<dbReference type="PROSITE" id="PS50932">
    <property type="entry name" value="HTH_LACI_2"/>
    <property type="match status" value="1"/>
</dbReference>